<dbReference type="RefSeq" id="WP_105027497.1">
    <property type="nucleotide sequence ID" value="NZ_CP053084.1"/>
</dbReference>
<sequence>MKEKDIFLDYYESYRLFENESGELFFGVLCGGVGMFEAKIKLSKEEIEKYQSEGQKYLKILAEDIRHNTSKYSVRFVA</sequence>
<evidence type="ECO:0000313" key="2">
    <source>
        <dbReference type="Proteomes" id="UP000501130"/>
    </source>
</evidence>
<protein>
    <submittedName>
        <fullName evidence="1">Uncharacterized protein</fullName>
    </submittedName>
</protein>
<gene>
    <name evidence="1" type="ORF">HKT17_14245</name>
</gene>
<name>A0ABX6N8L6_9BURK</name>
<dbReference type="Proteomes" id="UP000501130">
    <property type="component" value="Chromosome"/>
</dbReference>
<dbReference type="EMBL" id="CP053084">
    <property type="protein sequence ID" value="QJR30777.1"/>
    <property type="molecule type" value="Genomic_DNA"/>
</dbReference>
<evidence type="ECO:0000313" key="1">
    <source>
        <dbReference type="EMBL" id="QJR30777.1"/>
    </source>
</evidence>
<proteinExistence type="predicted"/>
<keyword evidence="2" id="KW-1185">Reference proteome</keyword>
<reference evidence="1 2" key="1">
    <citation type="submission" date="2020-05" db="EMBL/GenBank/DDBJ databases">
        <title>Compete genome of Limnobacter sp. SAORIC-580.</title>
        <authorList>
            <person name="Song J."/>
            <person name="Cho J.-C."/>
        </authorList>
    </citation>
    <scope>NUCLEOTIDE SEQUENCE [LARGE SCALE GENOMIC DNA]</scope>
    <source>
        <strain evidence="1 2">SAORIC-580</strain>
    </source>
</reference>
<accession>A0ABX6N8L6</accession>
<organism evidence="1 2">
    <name type="scientific">Limnobacter profundi</name>
    <dbReference type="NCBI Taxonomy" id="2732163"/>
    <lineage>
        <taxon>Bacteria</taxon>
        <taxon>Pseudomonadati</taxon>
        <taxon>Pseudomonadota</taxon>
        <taxon>Betaproteobacteria</taxon>
        <taxon>Burkholderiales</taxon>
        <taxon>Burkholderiaceae</taxon>
        <taxon>Limnobacter</taxon>
    </lineage>
</organism>